<organism evidence="4 5">
    <name type="scientific">Psychrobacillus glaciei</name>
    <dbReference type="NCBI Taxonomy" id="2283160"/>
    <lineage>
        <taxon>Bacteria</taxon>
        <taxon>Bacillati</taxon>
        <taxon>Bacillota</taxon>
        <taxon>Bacilli</taxon>
        <taxon>Bacillales</taxon>
        <taxon>Bacillaceae</taxon>
        <taxon>Psychrobacillus</taxon>
    </lineage>
</organism>
<keyword evidence="2" id="KW-1133">Transmembrane helix</keyword>
<dbReference type="RefSeq" id="WP_151698927.1">
    <property type="nucleotide sequence ID" value="NZ_CP031223.1"/>
</dbReference>
<evidence type="ECO:0000256" key="2">
    <source>
        <dbReference type="SAM" id="Phobius"/>
    </source>
</evidence>
<reference evidence="4 5" key="1">
    <citation type="submission" date="2018-07" db="EMBL/GenBank/DDBJ databases">
        <title>Complete genome sequence of Psychrobacillus sp. PB01, isolated from iceberg, and comparative genome analysis of Psychrobacillus strains.</title>
        <authorList>
            <person name="Lee P.C."/>
        </authorList>
    </citation>
    <scope>NUCLEOTIDE SEQUENCE [LARGE SCALE GENOMIC DNA]</scope>
    <source>
        <strain evidence="4 5">PB01</strain>
    </source>
</reference>
<dbReference type="KEGG" id="psyo:PB01_03635"/>
<feature type="domain" description="Ancillary SecYEG translocon subunit/Cell division coordinator CpoB TPR" evidence="3">
    <location>
        <begin position="10"/>
        <end position="136"/>
    </location>
</feature>
<proteinExistence type="predicted"/>
<dbReference type="Gene3D" id="1.25.40.10">
    <property type="entry name" value="Tetratricopeptide repeat domain"/>
    <property type="match status" value="1"/>
</dbReference>
<dbReference type="EMBL" id="CP031223">
    <property type="protein sequence ID" value="QFF97980.1"/>
    <property type="molecule type" value="Genomic_DNA"/>
</dbReference>
<dbReference type="SUPFAM" id="SSF48452">
    <property type="entry name" value="TPR-like"/>
    <property type="match status" value="1"/>
</dbReference>
<dbReference type="Proteomes" id="UP000325517">
    <property type="component" value="Chromosome"/>
</dbReference>
<keyword evidence="5" id="KW-1185">Reference proteome</keyword>
<gene>
    <name evidence="4" type="ORF">PB01_03635</name>
</gene>
<feature type="repeat" description="TPR" evidence="1">
    <location>
        <begin position="74"/>
        <end position="107"/>
    </location>
</feature>
<keyword evidence="1" id="KW-0802">TPR repeat</keyword>
<protein>
    <recommendedName>
        <fullName evidence="3">Ancillary SecYEG translocon subunit/Cell division coordinator CpoB TPR domain-containing protein</fullName>
    </recommendedName>
</protein>
<dbReference type="AlphaFoldDB" id="A0A5J6SJ86"/>
<dbReference type="InterPro" id="IPR019734">
    <property type="entry name" value="TPR_rpt"/>
</dbReference>
<dbReference type="InterPro" id="IPR011990">
    <property type="entry name" value="TPR-like_helical_dom_sf"/>
</dbReference>
<dbReference type="Pfam" id="PF09976">
    <property type="entry name" value="TPR_21"/>
    <property type="match status" value="1"/>
</dbReference>
<evidence type="ECO:0000259" key="3">
    <source>
        <dbReference type="Pfam" id="PF09976"/>
    </source>
</evidence>
<dbReference type="InterPro" id="IPR018704">
    <property type="entry name" value="SecYEG/CpoB_TPR"/>
</dbReference>
<dbReference type="PROSITE" id="PS50005">
    <property type="entry name" value="TPR"/>
    <property type="match status" value="1"/>
</dbReference>
<evidence type="ECO:0000313" key="4">
    <source>
        <dbReference type="EMBL" id="QFF97980.1"/>
    </source>
</evidence>
<sequence length="164" mass="18363">MKISDTAIRYIVCAIVAVLLIGLGYASFASKKQDEQFLADQATYNQSLQYLQEEDFGQAILLLQQVEINNSNNAIVKYYLGLAHANTGEWSKATMEFQTVLDLNPYKVKDGVFMIQFANILVDAKKLDQAKVVLEHCQTLPNPGQMPDYQEQINALLKRISVGS</sequence>
<accession>A0A5J6SJ86</accession>
<evidence type="ECO:0000256" key="1">
    <source>
        <dbReference type="PROSITE-ProRule" id="PRU00339"/>
    </source>
</evidence>
<evidence type="ECO:0000313" key="5">
    <source>
        <dbReference type="Proteomes" id="UP000325517"/>
    </source>
</evidence>
<dbReference type="OrthoDB" id="2454310at2"/>
<keyword evidence="2" id="KW-0812">Transmembrane</keyword>
<keyword evidence="2" id="KW-0472">Membrane</keyword>
<name>A0A5J6SJ86_9BACI</name>
<feature type="transmembrane region" description="Helical" evidence="2">
    <location>
        <begin position="7"/>
        <end position="28"/>
    </location>
</feature>